<name>A0A2P2PJD3_RHIMU</name>
<accession>A0A2P2PJD3</accession>
<dbReference type="AlphaFoldDB" id="A0A2P2PJD3"/>
<protein>
    <submittedName>
        <fullName evidence="1">Uncharacterized protein MANES_17G058200</fullName>
    </submittedName>
</protein>
<organism evidence="1">
    <name type="scientific">Rhizophora mucronata</name>
    <name type="common">Asiatic mangrove</name>
    <dbReference type="NCBI Taxonomy" id="61149"/>
    <lineage>
        <taxon>Eukaryota</taxon>
        <taxon>Viridiplantae</taxon>
        <taxon>Streptophyta</taxon>
        <taxon>Embryophyta</taxon>
        <taxon>Tracheophyta</taxon>
        <taxon>Spermatophyta</taxon>
        <taxon>Magnoliopsida</taxon>
        <taxon>eudicotyledons</taxon>
        <taxon>Gunneridae</taxon>
        <taxon>Pentapetalae</taxon>
        <taxon>rosids</taxon>
        <taxon>fabids</taxon>
        <taxon>Malpighiales</taxon>
        <taxon>Rhizophoraceae</taxon>
        <taxon>Rhizophora</taxon>
    </lineage>
</organism>
<proteinExistence type="predicted"/>
<sequence length="67" mass="7538">MESSSMAFLRLPISQNSLIFGLKSVNLQSLTPMTDTEGMGVTAWQQDDKFDGKRFEILHGFLTKKTL</sequence>
<dbReference type="EMBL" id="GGEC01074321">
    <property type="protein sequence ID" value="MBX54805.1"/>
    <property type="molecule type" value="Transcribed_RNA"/>
</dbReference>
<reference evidence="1" key="1">
    <citation type="submission" date="2018-02" db="EMBL/GenBank/DDBJ databases">
        <title>Rhizophora mucronata_Transcriptome.</title>
        <authorList>
            <person name="Meera S.P."/>
            <person name="Sreeshan A."/>
            <person name="Augustine A."/>
        </authorList>
    </citation>
    <scope>NUCLEOTIDE SEQUENCE</scope>
    <source>
        <tissue evidence="1">Leaf</tissue>
    </source>
</reference>
<evidence type="ECO:0000313" key="1">
    <source>
        <dbReference type="EMBL" id="MBX54805.1"/>
    </source>
</evidence>